<sequence>MNYQHIFFDLDHTLWDFERNARDVLHRLYQQFLSLENFSEERFISVYEAVNDKLWARFNSGEIDKEQLRAERFAQTFVELGIDPKQLSLSSAQFDQWYITHCSQMDGVFAGCHECLAVLKQNFKLHLITNGFAQTQQQKLRSAKLDGYFEHVFISDELGMRKPNADIFEYAMNQVGTHAKQCLMVGDSLQADIAGARGVGIDQVWFNPKNLPYTESSTYQIQELSQLPEILGVPFVKTY</sequence>
<keyword evidence="2" id="KW-1185">Reference proteome</keyword>
<keyword evidence="1" id="KW-0378">Hydrolase</keyword>
<reference evidence="1 2" key="1">
    <citation type="submission" date="2019-03" db="EMBL/GenBank/DDBJ databases">
        <title>Genomic Encyclopedia of Type Strains, Phase IV (KMG-IV): sequencing the most valuable type-strain genomes for metagenomic binning, comparative biology and taxonomic classification.</title>
        <authorList>
            <person name="Goeker M."/>
        </authorList>
    </citation>
    <scope>NUCLEOTIDE SEQUENCE [LARGE SCALE GENOMIC DNA]</scope>
    <source>
        <strain evidence="1 2">DSM 18577</strain>
    </source>
</reference>
<dbReference type="AlphaFoldDB" id="A0A4R1K7R6"/>
<dbReference type="PANTHER" id="PTHR47478:SF1">
    <property type="entry name" value="PYRIMIDINE 5'-NUCLEOTIDASE YJJG"/>
    <property type="match status" value="1"/>
</dbReference>
<dbReference type="Gene3D" id="1.10.150.240">
    <property type="entry name" value="Putative phosphatase, domain 2"/>
    <property type="match status" value="1"/>
</dbReference>
<dbReference type="GO" id="GO:0008253">
    <property type="term" value="F:5'-nucleotidase activity"/>
    <property type="evidence" value="ECO:0007669"/>
    <property type="project" value="InterPro"/>
</dbReference>
<dbReference type="InterPro" id="IPR036412">
    <property type="entry name" value="HAD-like_sf"/>
</dbReference>
<dbReference type="PANTHER" id="PTHR47478">
    <property type="match status" value="1"/>
</dbReference>
<organism evidence="1 2">
    <name type="scientific">Celerinatantimonas diazotrophica</name>
    <dbReference type="NCBI Taxonomy" id="412034"/>
    <lineage>
        <taxon>Bacteria</taxon>
        <taxon>Pseudomonadati</taxon>
        <taxon>Pseudomonadota</taxon>
        <taxon>Gammaproteobacteria</taxon>
        <taxon>Celerinatantimonadaceae</taxon>
        <taxon>Celerinatantimonas</taxon>
    </lineage>
</organism>
<dbReference type="InterPro" id="IPR006439">
    <property type="entry name" value="HAD-SF_hydro_IA"/>
</dbReference>
<dbReference type="NCBIfam" id="TIGR02254">
    <property type="entry name" value="YjjG_YfnB"/>
    <property type="match status" value="1"/>
</dbReference>
<dbReference type="InterPro" id="IPR011951">
    <property type="entry name" value="HAD-SF_hydro_IA_YjjG/PynA"/>
</dbReference>
<name>A0A4R1K7R6_9GAMM</name>
<evidence type="ECO:0000313" key="2">
    <source>
        <dbReference type="Proteomes" id="UP000295565"/>
    </source>
</evidence>
<dbReference type="InterPro" id="IPR023198">
    <property type="entry name" value="PGP-like_dom2"/>
</dbReference>
<gene>
    <name evidence="1" type="ORF">EV690_1277</name>
</gene>
<dbReference type="Gene3D" id="3.40.50.1000">
    <property type="entry name" value="HAD superfamily/HAD-like"/>
    <property type="match status" value="1"/>
</dbReference>
<dbReference type="RefSeq" id="WP_131912075.1">
    <property type="nucleotide sequence ID" value="NZ_OU594967.1"/>
</dbReference>
<dbReference type="SFLD" id="SFLDG01135">
    <property type="entry name" value="C1.5.6:_HAD__Beta-PGM__Phospha"/>
    <property type="match status" value="1"/>
</dbReference>
<dbReference type="EMBL" id="SMGD01000011">
    <property type="protein sequence ID" value="TCK59109.1"/>
    <property type="molecule type" value="Genomic_DNA"/>
</dbReference>
<protein>
    <submittedName>
        <fullName evidence="1">Putative hydrolase of the HAD superfamily</fullName>
    </submittedName>
</protein>
<dbReference type="OrthoDB" id="148966at2"/>
<comment type="caution">
    <text evidence="1">The sequence shown here is derived from an EMBL/GenBank/DDBJ whole genome shotgun (WGS) entry which is preliminary data.</text>
</comment>
<evidence type="ECO:0000313" key="1">
    <source>
        <dbReference type="EMBL" id="TCK59109.1"/>
    </source>
</evidence>
<dbReference type="SUPFAM" id="SSF56784">
    <property type="entry name" value="HAD-like"/>
    <property type="match status" value="1"/>
</dbReference>
<dbReference type="PRINTS" id="PR00413">
    <property type="entry name" value="HADHALOGNASE"/>
</dbReference>
<dbReference type="NCBIfam" id="TIGR01549">
    <property type="entry name" value="HAD-SF-IA-v1"/>
    <property type="match status" value="1"/>
</dbReference>
<dbReference type="SFLD" id="SFLDS00003">
    <property type="entry name" value="Haloacid_Dehalogenase"/>
    <property type="match status" value="1"/>
</dbReference>
<accession>A0A4R1K7R6</accession>
<dbReference type="InterPro" id="IPR023214">
    <property type="entry name" value="HAD_sf"/>
</dbReference>
<dbReference type="SFLD" id="SFLDG01129">
    <property type="entry name" value="C1.5:_HAD__Beta-PGM__Phosphata"/>
    <property type="match status" value="1"/>
</dbReference>
<dbReference type="InterPro" id="IPR052550">
    <property type="entry name" value="Pyrimidine_5'-ntase_YjjG"/>
</dbReference>
<dbReference type="CDD" id="cd04305">
    <property type="entry name" value="HAD_Neu5Ac-Pase_like"/>
    <property type="match status" value="1"/>
</dbReference>
<dbReference type="Pfam" id="PF00702">
    <property type="entry name" value="Hydrolase"/>
    <property type="match status" value="1"/>
</dbReference>
<dbReference type="Proteomes" id="UP000295565">
    <property type="component" value="Unassembled WGS sequence"/>
</dbReference>
<proteinExistence type="predicted"/>